<accession>A0ABV6V400</accession>
<evidence type="ECO:0000313" key="4">
    <source>
        <dbReference type="Proteomes" id="UP001592530"/>
    </source>
</evidence>
<gene>
    <name evidence="3" type="ORF">ACEZDB_34110</name>
    <name evidence="2" type="ORF">ACEZDG_04000</name>
</gene>
<name>A0ABV6V400_9ACTN</name>
<evidence type="ECO:0000313" key="5">
    <source>
        <dbReference type="Proteomes" id="UP001592582"/>
    </source>
</evidence>
<sequence>MHSRNAPQDPGTTAPPGAQEERFGQARATHWATATALVLVLAGDLDWRIEPHIGEITRQARQAGLPLAVDLSAVTHVGVDVLALFLDAHTDPGLAFIPPLPVSMLNLLEMTGTARIFSPSAVLPD</sequence>
<evidence type="ECO:0008006" key="6">
    <source>
        <dbReference type="Google" id="ProtNLM"/>
    </source>
</evidence>
<proteinExistence type="predicted"/>
<organism evidence="2 5">
    <name type="scientific">Streptacidiphilus alkalitolerans</name>
    <dbReference type="NCBI Taxonomy" id="3342712"/>
    <lineage>
        <taxon>Bacteria</taxon>
        <taxon>Bacillati</taxon>
        <taxon>Actinomycetota</taxon>
        <taxon>Actinomycetes</taxon>
        <taxon>Kitasatosporales</taxon>
        <taxon>Streptomycetaceae</taxon>
        <taxon>Streptacidiphilus</taxon>
    </lineage>
</organism>
<dbReference type="EMBL" id="JBHEZX010000002">
    <property type="protein sequence ID" value="MFC1408440.1"/>
    <property type="molecule type" value="Genomic_DNA"/>
</dbReference>
<dbReference type="InterPro" id="IPR036513">
    <property type="entry name" value="STAS_dom_sf"/>
</dbReference>
<dbReference type="RefSeq" id="WP_380502331.1">
    <property type="nucleotide sequence ID" value="NZ_JBHEZX010000002.1"/>
</dbReference>
<protein>
    <recommendedName>
        <fullName evidence="6">Anti-anti-sigma factor</fullName>
    </recommendedName>
</protein>
<keyword evidence="5" id="KW-1185">Reference proteome</keyword>
<evidence type="ECO:0000313" key="3">
    <source>
        <dbReference type="EMBL" id="MFC1435683.1"/>
    </source>
</evidence>
<comment type="caution">
    <text evidence="2">The sequence shown here is derived from an EMBL/GenBank/DDBJ whole genome shotgun (WGS) entry which is preliminary data.</text>
</comment>
<reference evidence="4 5" key="1">
    <citation type="submission" date="2024-09" db="EMBL/GenBank/DDBJ databases">
        <authorList>
            <person name="Lee S.D."/>
        </authorList>
    </citation>
    <scope>NUCLEOTIDE SEQUENCE [LARGE SCALE GENOMIC DNA]</scope>
    <source>
        <strain evidence="2 5">N1-1</strain>
        <strain evidence="3 4">N1-3</strain>
    </source>
</reference>
<dbReference type="EMBL" id="JBHEZY010000021">
    <property type="protein sequence ID" value="MFC1435683.1"/>
    <property type="molecule type" value="Genomic_DNA"/>
</dbReference>
<dbReference type="Proteomes" id="UP001592530">
    <property type="component" value="Unassembled WGS sequence"/>
</dbReference>
<dbReference type="Proteomes" id="UP001592582">
    <property type="component" value="Unassembled WGS sequence"/>
</dbReference>
<evidence type="ECO:0000256" key="1">
    <source>
        <dbReference type="SAM" id="MobiDB-lite"/>
    </source>
</evidence>
<evidence type="ECO:0000313" key="2">
    <source>
        <dbReference type="EMBL" id="MFC1408440.1"/>
    </source>
</evidence>
<feature type="region of interest" description="Disordered" evidence="1">
    <location>
        <begin position="1"/>
        <end position="27"/>
    </location>
</feature>
<dbReference type="Gene3D" id="3.30.750.24">
    <property type="entry name" value="STAS domain"/>
    <property type="match status" value="1"/>
</dbReference>